<dbReference type="AlphaFoldDB" id="A0A143QID6"/>
<dbReference type="InterPro" id="IPR032710">
    <property type="entry name" value="NTF2-like_dom_sf"/>
</dbReference>
<dbReference type="SUPFAM" id="SSF54427">
    <property type="entry name" value="NTF2-like"/>
    <property type="match status" value="1"/>
</dbReference>
<feature type="domain" description="SnoaL-like" evidence="1">
    <location>
        <begin position="31"/>
        <end position="135"/>
    </location>
</feature>
<dbReference type="Gene3D" id="3.10.450.50">
    <property type="match status" value="1"/>
</dbReference>
<dbReference type="KEGG" id="rhs:A3Q41_01492"/>
<dbReference type="RefSeq" id="WP_027494954.1">
    <property type="nucleotide sequence ID" value="NZ_CP015220.1"/>
</dbReference>
<dbReference type="EMBL" id="CP015220">
    <property type="protein sequence ID" value="AMY22800.1"/>
    <property type="molecule type" value="Genomic_DNA"/>
</dbReference>
<keyword evidence="3" id="KW-1185">Reference proteome</keyword>
<reference evidence="3" key="2">
    <citation type="submission" date="2016-04" db="EMBL/GenBank/DDBJ databases">
        <title>Complete Genome and Plasmid Sequences for Rhodococcus fascians D188 and Draft Sequences for Rhodococcus spp. Isolates PBTS 1 and PBTS 2.</title>
        <authorList>
            <person name="Stamer R."/>
            <person name="Vereecke D."/>
            <person name="Zhang Y."/>
            <person name="Schilkey F."/>
            <person name="Devitt N."/>
            <person name="Randall J."/>
        </authorList>
    </citation>
    <scope>NUCLEOTIDE SEQUENCE [LARGE SCALE GENOMIC DNA]</scope>
    <source>
        <strain evidence="3">PBTS2</strain>
    </source>
</reference>
<sequence length="156" mass="17828">MQLRFLAGISTAFACKLLLMRVLTLKLQRDIEALNNGNYRPLLSSFHRDAVLKFADGDSRWSGTHRGRPAIEKFFQDFVAAGIRGQVTEIYSGGAPWRMTLLVRFDDQAHAADGTELYSNRTVLLVRTSWGKIVSQEDFFEDTTRIDAFERKLRQL</sequence>
<reference evidence="2 3" key="1">
    <citation type="journal article" date="2016" name="Genome Announc.">
        <title>Complete Genome and Plasmid Sequences for Rhodococcus fascians D188 and Draft Sequences for Rhodococcus Isolates PBTS 1 and PBTS 2.</title>
        <authorList>
            <person name="Stamler R.A."/>
            <person name="Vereecke D."/>
            <person name="Zhang Y."/>
            <person name="Schilkey F."/>
            <person name="Devitt N."/>
            <person name="Randall J.J."/>
        </authorList>
    </citation>
    <scope>NUCLEOTIDE SEQUENCE [LARGE SCALE GENOMIC DNA]</scope>
    <source>
        <strain evidence="2 3">PBTS2</strain>
    </source>
</reference>
<dbReference type="InterPro" id="IPR037401">
    <property type="entry name" value="SnoaL-like"/>
</dbReference>
<evidence type="ECO:0000259" key="1">
    <source>
        <dbReference type="Pfam" id="PF12680"/>
    </source>
</evidence>
<accession>A0A143QID6</accession>
<gene>
    <name evidence="2" type="ORF">A3Q41_01492</name>
</gene>
<dbReference type="PATRIC" id="fig|1653479.3.peg.1513"/>
<protein>
    <recommendedName>
        <fullName evidence="1">SnoaL-like domain-containing protein</fullName>
    </recommendedName>
</protein>
<accession>A0A260U0E0</accession>
<organism evidence="2 3">
    <name type="scientific">Rhodococcoides fascians</name>
    <name type="common">Rhodococcus fascians</name>
    <dbReference type="NCBI Taxonomy" id="1828"/>
    <lineage>
        <taxon>Bacteria</taxon>
        <taxon>Bacillati</taxon>
        <taxon>Actinomycetota</taxon>
        <taxon>Actinomycetes</taxon>
        <taxon>Mycobacteriales</taxon>
        <taxon>Nocardiaceae</taxon>
        <taxon>Rhodococcoides</taxon>
    </lineage>
</organism>
<dbReference type="PROSITE" id="PS51257">
    <property type="entry name" value="PROKAR_LIPOPROTEIN"/>
    <property type="match status" value="1"/>
</dbReference>
<dbReference type="GeneID" id="93551526"/>
<proteinExistence type="predicted"/>
<name>A0A143QID6_RHOFA</name>
<dbReference type="Pfam" id="PF12680">
    <property type="entry name" value="SnoaL_2"/>
    <property type="match status" value="1"/>
</dbReference>
<dbReference type="Proteomes" id="UP000076038">
    <property type="component" value="Chromosome"/>
</dbReference>
<evidence type="ECO:0000313" key="3">
    <source>
        <dbReference type="Proteomes" id="UP000076038"/>
    </source>
</evidence>
<evidence type="ECO:0000313" key="2">
    <source>
        <dbReference type="EMBL" id="AMY22800.1"/>
    </source>
</evidence>